<dbReference type="Proteomes" id="UP000238916">
    <property type="component" value="Unassembled WGS sequence"/>
</dbReference>
<sequence length="125" mass="14343">MKKVYICHPFNGKKQNLQAITHICQALTKFGVIPISPVHSFSYLSDKVPEQRALALTFCEELVSSCDAIFLCGAWEQSEGCNREHNVALMEMIPIYNIDGWDGDKPLFRRNLPLWWKNKTEKDGK</sequence>
<accession>A0A2U3LGW4</accession>
<evidence type="ECO:0000313" key="2">
    <source>
        <dbReference type="EMBL" id="SPF51197.1"/>
    </source>
</evidence>
<feature type="domain" description="DUF7768" evidence="1">
    <location>
        <begin position="2"/>
        <end position="96"/>
    </location>
</feature>
<evidence type="ECO:0000259" key="1">
    <source>
        <dbReference type="Pfam" id="PF24963"/>
    </source>
</evidence>
<protein>
    <recommendedName>
        <fullName evidence="1">DUF7768 domain-containing protein</fullName>
    </recommendedName>
</protein>
<evidence type="ECO:0000313" key="3">
    <source>
        <dbReference type="Proteomes" id="UP000238916"/>
    </source>
</evidence>
<dbReference type="Gene3D" id="3.40.50.10400">
    <property type="entry name" value="Hypothetical protein PA1492"/>
    <property type="match status" value="1"/>
</dbReference>
<dbReference type="Pfam" id="PF24963">
    <property type="entry name" value="DUF7768"/>
    <property type="match status" value="1"/>
</dbReference>
<organism evidence="2 3">
    <name type="scientific">Candidatus Desulfosporosinus infrequens</name>
    <dbReference type="NCBI Taxonomy" id="2043169"/>
    <lineage>
        <taxon>Bacteria</taxon>
        <taxon>Bacillati</taxon>
        <taxon>Bacillota</taxon>
        <taxon>Clostridia</taxon>
        <taxon>Eubacteriales</taxon>
        <taxon>Desulfitobacteriaceae</taxon>
        <taxon>Desulfosporosinus</taxon>
    </lineage>
</organism>
<proteinExistence type="predicted"/>
<reference evidence="3" key="1">
    <citation type="submission" date="2018-02" db="EMBL/GenBank/DDBJ databases">
        <authorList>
            <person name="Hausmann B."/>
        </authorList>
    </citation>
    <scope>NUCLEOTIDE SEQUENCE [LARGE SCALE GENOMIC DNA]</scope>
    <source>
        <strain evidence="3">Peat soil MAG SbF1</strain>
    </source>
</reference>
<name>A0A2U3LGW4_9FIRM</name>
<dbReference type="SUPFAM" id="SSF52309">
    <property type="entry name" value="N-(deoxy)ribosyltransferase-like"/>
    <property type="match status" value="1"/>
</dbReference>
<dbReference type="EMBL" id="OMOF01000445">
    <property type="protein sequence ID" value="SPF51197.1"/>
    <property type="molecule type" value="Genomic_DNA"/>
</dbReference>
<gene>
    <name evidence="2" type="ORF">SBF1_50081</name>
</gene>
<dbReference type="AlphaFoldDB" id="A0A2U3LGW4"/>
<dbReference type="InterPro" id="IPR056670">
    <property type="entry name" value="DUF7768"/>
</dbReference>